<dbReference type="PANTHER" id="PTHR31945">
    <property type="entry name" value="TRANSCRIPTION FACTOR SCREAM2-RELATED"/>
    <property type="match status" value="1"/>
</dbReference>
<evidence type="ECO:0000256" key="1">
    <source>
        <dbReference type="ARBA" id="ARBA00004123"/>
    </source>
</evidence>
<name>A0ABQ8HKE3_9ROSI</name>
<sequence>MNQNIATTAAPDQISTGHQQSPLPPHVIRVEAEEKSIFIKVFIESSCCRGLLVFILEAFEELGLDVLHARVSCSNGFLLEAIGIKKGDEKVDAQKVEEAVLQAIQSWSELISEK</sequence>
<comment type="subcellular location">
    <subcellularLocation>
        <location evidence="1">Nucleus</location>
    </subcellularLocation>
</comment>
<protein>
    <recommendedName>
        <fullName evidence="5">Plant bHLH transcription factor ACT-like domain-containing protein</fullName>
    </recommendedName>
</protein>
<evidence type="ECO:0000313" key="7">
    <source>
        <dbReference type="Proteomes" id="UP000827721"/>
    </source>
</evidence>
<comment type="caution">
    <text evidence="6">The sequence shown here is derived from an EMBL/GenBank/DDBJ whole genome shotgun (WGS) entry which is preliminary data.</text>
</comment>
<evidence type="ECO:0000256" key="3">
    <source>
        <dbReference type="ARBA" id="ARBA00023242"/>
    </source>
</evidence>
<evidence type="ECO:0000259" key="5">
    <source>
        <dbReference type="Pfam" id="PF22754"/>
    </source>
</evidence>
<keyword evidence="3" id="KW-0539">Nucleus</keyword>
<reference evidence="6 7" key="1">
    <citation type="submission" date="2021-02" db="EMBL/GenBank/DDBJ databases">
        <title>Plant Genome Project.</title>
        <authorList>
            <person name="Zhang R.-G."/>
        </authorList>
    </citation>
    <scope>NUCLEOTIDE SEQUENCE [LARGE SCALE GENOMIC DNA]</scope>
    <source>
        <tissue evidence="6">Leaves</tissue>
    </source>
</reference>
<evidence type="ECO:0000256" key="4">
    <source>
        <dbReference type="SAM" id="MobiDB-lite"/>
    </source>
</evidence>
<keyword evidence="2" id="KW-0238">DNA-binding</keyword>
<dbReference type="InterPro" id="IPR051358">
    <property type="entry name" value="TF_AMS/ICE1/BHLH6-like"/>
</dbReference>
<dbReference type="Proteomes" id="UP000827721">
    <property type="component" value="Unassembled WGS sequence"/>
</dbReference>
<evidence type="ECO:0000313" key="6">
    <source>
        <dbReference type="EMBL" id="KAH7564781.1"/>
    </source>
</evidence>
<accession>A0ABQ8HKE3</accession>
<proteinExistence type="predicted"/>
<dbReference type="PANTHER" id="PTHR31945:SF8">
    <property type="entry name" value="TRANSCRIPTION FACTOR BHLH93-LIKE PROTEIN"/>
    <property type="match status" value="1"/>
</dbReference>
<gene>
    <name evidence="6" type="ORF">JRO89_XS09G0025600</name>
</gene>
<dbReference type="Pfam" id="PF22754">
    <property type="entry name" value="bHLH-TF_ACT-like_plant"/>
    <property type="match status" value="1"/>
</dbReference>
<feature type="domain" description="Plant bHLH transcription factor ACT-like" evidence="5">
    <location>
        <begin position="28"/>
        <end position="105"/>
    </location>
</feature>
<dbReference type="EMBL" id="JAFEMO010000009">
    <property type="protein sequence ID" value="KAH7564781.1"/>
    <property type="molecule type" value="Genomic_DNA"/>
</dbReference>
<dbReference type="InterPro" id="IPR054502">
    <property type="entry name" value="bHLH-TF_ACT-like_plant"/>
</dbReference>
<keyword evidence="7" id="KW-1185">Reference proteome</keyword>
<organism evidence="6 7">
    <name type="scientific">Xanthoceras sorbifolium</name>
    <dbReference type="NCBI Taxonomy" id="99658"/>
    <lineage>
        <taxon>Eukaryota</taxon>
        <taxon>Viridiplantae</taxon>
        <taxon>Streptophyta</taxon>
        <taxon>Embryophyta</taxon>
        <taxon>Tracheophyta</taxon>
        <taxon>Spermatophyta</taxon>
        <taxon>Magnoliopsida</taxon>
        <taxon>eudicotyledons</taxon>
        <taxon>Gunneridae</taxon>
        <taxon>Pentapetalae</taxon>
        <taxon>rosids</taxon>
        <taxon>malvids</taxon>
        <taxon>Sapindales</taxon>
        <taxon>Sapindaceae</taxon>
        <taxon>Xanthoceroideae</taxon>
        <taxon>Xanthoceras</taxon>
    </lineage>
</organism>
<feature type="region of interest" description="Disordered" evidence="4">
    <location>
        <begin position="1"/>
        <end position="22"/>
    </location>
</feature>
<evidence type="ECO:0000256" key="2">
    <source>
        <dbReference type="ARBA" id="ARBA00023125"/>
    </source>
</evidence>